<protein>
    <submittedName>
        <fullName evidence="2">Putative homing endonuclease</fullName>
    </submittedName>
</protein>
<keyword evidence="2" id="KW-0378">Hydrolase</keyword>
<feature type="domain" description="HNH nuclease" evidence="1">
    <location>
        <begin position="84"/>
        <end position="136"/>
    </location>
</feature>
<dbReference type="AlphaFoldDB" id="A0A6M3J4B2"/>
<dbReference type="EMBL" id="MT141504">
    <property type="protein sequence ID" value="QJA63742.1"/>
    <property type="molecule type" value="Genomic_DNA"/>
</dbReference>
<accession>A0A6M3J4B2</accession>
<dbReference type="SMART" id="SM00507">
    <property type="entry name" value="HNHc"/>
    <property type="match status" value="1"/>
</dbReference>
<name>A0A6M3J4B2_9ZZZZ</name>
<dbReference type="Pfam" id="PF01844">
    <property type="entry name" value="HNH"/>
    <property type="match status" value="1"/>
</dbReference>
<proteinExistence type="predicted"/>
<keyword evidence="2" id="KW-0255">Endonuclease</keyword>
<dbReference type="PANTHER" id="PTHR33877">
    <property type="entry name" value="SLL1193 PROTEIN"/>
    <property type="match status" value="1"/>
</dbReference>
<dbReference type="InterPro" id="IPR052892">
    <property type="entry name" value="NA-targeting_endonuclease"/>
</dbReference>
<reference evidence="2" key="1">
    <citation type="submission" date="2020-03" db="EMBL/GenBank/DDBJ databases">
        <title>The deep terrestrial virosphere.</title>
        <authorList>
            <person name="Holmfeldt K."/>
            <person name="Nilsson E."/>
            <person name="Simone D."/>
            <person name="Lopez-Fernandez M."/>
            <person name="Wu X."/>
            <person name="de Brujin I."/>
            <person name="Lundin D."/>
            <person name="Andersson A."/>
            <person name="Bertilsson S."/>
            <person name="Dopson M."/>
        </authorList>
    </citation>
    <scope>NUCLEOTIDE SEQUENCE</scope>
    <source>
        <strain evidence="2">MM415B00582</strain>
    </source>
</reference>
<dbReference type="CDD" id="cd00085">
    <property type="entry name" value="HNHc"/>
    <property type="match status" value="1"/>
</dbReference>
<dbReference type="InterPro" id="IPR002711">
    <property type="entry name" value="HNH"/>
</dbReference>
<evidence type="ECO:0000313" key="2">
    <source>
        <dbReference type="EMBL" id="QJA63742.1"/>
    </source>
</evidence>
<sequence length="163" mass="18794">MLRRRWWEPKTCPGCRRELVRDDFGASTVTADGKQPLCKVCTQAEKVALAGRKYRSTMQGRVTTIIGGLERRTREAGRVYSIERKEVASLLRKRVCAYCGRHTPKMRKALDHVVPLSRGGDTTPANLVMACRRCNHEKSDRTPEEWTDRWYFKKRKEKHATSG</sequence>
<dbReference type="InterPro" id="IPR003615">
    <property type="entry name" value="HNH_nuc"/>
</dbReference>
<keyword evidence="2" id="KW-0540">Nuclease</keyword>
<organism evidence="2">
    <name type="scientific">viral metagenome</name>
    <dbReference type="NCBI Taxonomy" id="1070528"/>
    <lineage>
        <taxon>unclassified sequences</taxon>
        <taxon>metagenomes</taxon>
        <taxon>organismal metagenomes</taxon>
    </lineage>
</organism>
<dbReference type="PANTHER" id="PTHR33877:SF2">
    <property type="entry name" value="OS07G0170200 PROTEIN"/>
    <property type="match status" value="1"/>
</dbReference>
<dbReference type="GO" id="GO:0004519">
    <property type="term" value="F:endonuclease activity"/>
    <property type="evidence" value="ECO:0007669"/>
    <property type="project" value="UniProtKB-KW"/>
</dbReference>
<dbReference type="Gene3D" id="1.10.30.50">
    <property type="match status" value="1"/>
</dbReference>
<gene>
    <name evidence="2" type="ORF">MM415B00582_0028</name>
</gene>
<evidence type="ECO:0000259" key="1">
    <source>
        <dbReference type="SMART" id="SM00507"/>
    </source>
</evidence>